<evidence type="ECO:0000259" key="2">
    <source>
        <dbReference type="Pfam" id="PF06221"/>
    </source>
</evidence>
<gene>
    <name evidence="3" type="ORF">SCHPADRAFT_900119</name>
</gene>
<evidence type="ECO:0000313" key="3">
    <source>
        <dbReference type="EMBL" id="KLO17929.1"/>
    </source>
</evidence>
<dbReference type="Pfam" id="PF06221">
    <property type="entry name" value="zf-C2HC5"/>
    <property type="match status" value="1"/>
</dbReference>
<dbReference type="GO" id="GO:0072344">
    <property type="term" value="P:rescue of stalled ribosome"/>
    <property type="evidence" value="ECO:0007669"/>
    <property type="project" value="InterPro"/>
</dbReference>
<dbReference type="Proteomes" id="UP000053477">
    <property type="component" value="Unassembled WGS sequence"/>
</dbReference>
<evidence type="ECO:0000256" key="1">
    <source>
        <dbReference type="SAM" id="MobiDB-lite"/>
    </source>
</evidence>
<feature type="compositionally biased region" description="Pro residues" evidence="1">
    <location>
        <begin position="217"/>
        <end position="234"/>
    </location>
</feature>
<reference evidence="3 4" key="1">
    <citation type="submission" date="2015-04" db="EMBL/GenBank/DDBJ databases">
        <title>Complete genome sequence of Schizopora paradoxa KUC8140, a cosmopolitan wood degrader in East Asia.</title>
        <authorList>
            <consortium name="DOE Joint Genome Institute"/>
            <person name="Min B."/>
            <person name="Park H."/>
            <person name="Jang Y."/>
            <person name="Kim J.-J."/>
            <person name="Kim K.H."/>
            <person name="Pangilinan J."/>
            <person name="Lipzen A."/>
            <person name="Riley R."/>
            <person name="Grigoriev I.V."/>
            <person name="Spatafora J.W."/>
            <person name="Choi I.-G."/>
        </authorList>
    </citation>
    <scope>NUCLEOTIDE SEQUENCE [LARGE SCALE GENOMIC DNA]</scope>
    <source>
        <strain evidence="3 4">KUC8140</strain>
    </source>
</reference>
<dbReference type="OrthoDB" id="338816at2759"/>
<feature type="region of interest" description="Disordered" evidence="1">
    <location>
        <begin position="1"/>
        <end position="52"/>
    </location>
</feature>
<protein>
    <recommendedName>
        <fullName evidence="2">TRIP4/RQT4 C2HC5-type zinc finger domain-containing protein</fullName>
    </recommendedName>
</protein>
<name>A0A0H2S1S7_9AGAM</name>
<feature type="region of interest" description="Disordered" evidence="1">
    <location>
        <begin position="263"/>
        <end position="289"/>
    </location>
</feature>
<evidence type="ECO:0000313" key="4">
    <source>
        <dbReference type="Proteomes" id="UP000053477"/>
    </source>
</evidence>
<dbReference type="InParanoid" id="A0A0H2S1S7"/>
<feature type="compositionally biased region" description="Basic and acidic residues" evidence="1">
    <location>
        <begin position="39"/>
        <end position="52"/>
    </location>
</feature>
<organism evidence="3 4">
    <name type="scientific">Schizopora paradoxa</name>
    <dbReference type="NCBI Taxonomy" id="27342"/>
    <lineage>
        <taxon>Eukaryota</taxon>
        <taxon>Fungi</taxon>
        <taxon>Dikarya</taxon>
        <taxon>Basidiomycota</taxon>
        <taxon>Agaricomycotina</taxon>
        <taxon>Agaricomycetes</taxon>
        <taxon>Hymenochaetales</taxon>
        <taxon>Schizoporaceae</taxon>
        <taxon>Schizopora</taxon>
    </lineage>
</organism>
<dbReference type="GO" id="GO:0180022">
    <property type="term" value="C:RQC-trigger complex"/>
    <property type="evidence" value="ECO:0007669"/>
    <property type="project" value="InterPro"/>
</dbReference>
<feature type="domain" description="TRIP4/RQT4 C2HC5-type zinc finger" evidence="2">
    <location>
        <begin position="73"/>
        <end position="126"/>
    </location>
</feature>
<feature type="region of interest" description="Disordered" evidence="1">
    <location>
        <begin position="158"/>
        <end position="242"/>
    </location>
</feature>
<dbReference type="InterPro" id="IPR009349">
    <property type="entry name" value="TRIP4/RQT4_C2HC5_Znf"/>
</dbReference>
<feature type="compositionally biased region" description="Polar residues" evidence="1">
    <location>
        <begin position="164"/>
        <end position="180"/>
    </location>
</feature>
<feature type="compositionally biased region" description="Polar residues" evidence="1">
    <location>
        <begin position="1"/>
        <end position="18"/>
    </location>
</feature>
<dbReference type="AlphaFoldDB" id="A0A0H2S1S7"/>
<dbReference type="EMBL" id="KQ085899">
    <property type="protein sequence ID" value="KLO17929.1"/>
    <property type="molecule type" value="Genomic_DNA"/>
</dbReference>
<dbReference type="GO" id="GO:0008270">
    <property type="term" value="F:zinc ion binding"/>
    <property type="evidence" value="ECO:0007669"/>
    <property type="project" value="InterPro"/>
</dbReference>
<proteinExistence type="predicted"/>
<feature type="compositionally biased region" description="Low complexity" evidence="1">
    <location>
        <begin position="194"/>
        <end position="216"/>
    </location>
</feature>
<dbReference type="STRING" id="27342.A0A0H2S1S7"/>
<keyword evidence="4" id="KW-1185">Reference proteome</keyword>
<accession>A0A0H2S1S7</accession>
<sequence>MSNYRTPWSASASGTLTSDRLKPKVTKQAGNSASKGNKKGKDAAPKSPRVRELEGILNRLKESEGKAKDPEGGCFCQARSHALSPYVPICTFCGLILCELNPPSSCCPFSSCGVPLLSPAARSSLITRVEVEIEETIRHEIEEEERKREQLKAQEGSFPLLGIPNSSAHQAQRQQPQTYKVLSLNPKTKKATIASYSPRSSTPATPSPSSSVEVLPQGPPRVPPPMPPQVAPQPDPRRPFMDLRNDTAIGATYVARQASLKRVDVVDTSQSEGSDRRRGVGGRVVPGAG</sequence>
<dbReference type="GO" id="GO:0005634">
    <property type="term" value="C:nucleus"/>
    <property type="evidence" value="ECO:0007669"/>
    <property type="project" value="InterPro"/>
</dbReference>